<organism evidence="2 3">
    <name type="scientific">Fragilariopsis cylindrus CCMP1102</name>
    <dbReference type="NCBI Taxonomy" id="635003"/>
    <lineage>
        <taxon>Eukaryota</taxon>
        <taxon>Sar</taxon>
        <taxon>Stramenopiles</taxon>
        <taxon>Ochrophyta</taxon>
        <taxon>Bacillariophyta</taxon>
        <taxon>Bacillariophyceae</taxon>
        <taxon>Bacillariophycidae</taxon>
        <taxon>Bacillariales</taxon>
        <taxon>Bacillariaceae</taxon>
        <taxon>Fragilariopsis</taxon>
    </lineage>
</organism>
<dbReference type="OrthoDB" id="496981at2759"/>
<dbReference type="CDD" id="cd07067">
    <property type="entry name" value="HP_PGM_like"/>
    <property type="match status" value="1"/>
</dbReference>
<accession>A0A1E7FWW4</accession>
<evidence type="ECO:0000313" key="2">
    <source>
        <dbReference type="EMBL" id="OEU22626.1"/>
    </source>
</evidence>
<dbReference type="SUPFAM" id="SSF53254">
    <property type="entry name" value="Phosphoglycerate mutase-like"/>
    <property type="match status" value="1"/>
</dbReference>
<reference evidence="2 3" key="1">
    <citation type="submission" date="2016-09" db="EMBL/GenBank/DDBJ databases">
        <title>Extensive genetic diversity and differential bi-allelic expression allows diatom success in the polar Southern Ocean.</title>
        <authorList>
            <consortium name="DOE Joint Genome Institute"/>
            <person name="Mock T."/>
            <person name="Otillar R.P."/>
            <person name="Strauss J."/>
            <person name="Dupont C."/>
            <person name="Frickenhaus S."/>
            <person name="Maumus F."/>
            <person name="Mcmullan M."/>
            <person name="Sanges R."/>
            <person name="Schmutz J."/>
            <person name="Toseland A."/>
            <person name="Valas R."/>
            <person name="Veluchamy A."/>
            <person name="Ward B.J."/>
            <person name="Allen A."/>
            <person name="Barry K."/>
            <person name="Falciatore A."/>
            <person name="Ferrante M."/>
            <person name="Fortunato A.E."/>
            <person name="Gloeckner G."/>
            <person name="Gruber A."/>
            <person name="Hipkin R."/>
            <person name="Janech M."/>
            <person name="Kroth P."/>
            <person name="Leese F."/>
            <person name="Lindquist E."/>
            <person name="Lyon B.R."/>
            <person name="Martin J."/>
            <person name="Mayer C."/>
            <person name="Parker M."/>
            <person name="Quesneville H."/>
            <person name="Raymond J."/>
            <person name="Uhlig C."/>
            <person name="Valentin K.U."/>
            <person name="Worden A.Z."/>
            <person name="Armbrust E.V."/>
            <person name="Bowler C."/>
            <person name="Green B."/>
            <person name="Moulton V."/>
            <person name="Van Oosterhout C."/>
            <person name="Grigoriev I."/>
        </authorList>
    </citation>
    <scope>NUCLEOTIDE SEQUENCE [LARGE SCALE GENOMIC DNA]</scope>
    <source>
        <strain evidence="2 3">CCMP1102</strain>
    </source>
</reference>
<dbReference type="Gene3D" id="3.40.50.1240">
    <property type="entry name" value="Phosphoglycerate mutase-like"/>
    <property type="match status" value="1"/>
</dbReference>
<dbReference type="InterPro" id="IPR013078">
    <property type="entry name" value="His_Pase_superF_clade-1"/>
</dbReference>
<dbReference type="AlphaFoldDB" id="A0A1E7FWW4"/>
<name>A0A1E7FWW4_9STRA</name>
<evidence type="ECO:0000313" key="3">
    <source>
        <dbReference type="Proteomes" id="UP000095751"/>
    </source>
</evidence>
<dbReference type="InterPro" id="IPR029033">
    <property type="entry name" value="His_PPase_superfam"/>
</dbReference>
<dbReference type="EMBL" id="KV784353">
    <property type="protein sequence ID" value="OEU22626.1"/>
    <property type="molecule type" value="Genomic_DNA"/>
</dbReference>
<dbReference type="KEGG" id="fcy:FRACYDRAFT_267345"/>
<evidence type="ECO:0008006" key="4">
    <source>
        <dbReference type="Google" id="ProtNLM"/>
    </source>
</evidence>
<feature type="region of interest" description="Disordered" evidence="1">
    <location>
        <begin position="133"/>
        <end position="155"/>
    </location>
</feature>
<protein>
    <recommendedName>
        <fullName evidence="4">Phosphoglycerate mutase-like protein</fullName>
    </recommendedName>
</protein>
<dbReference type="InParanoid" id="A0A1E7FWW4"/>
<gene>
    <name evidence="2" type="ORF">FRACYDRAFT_267345</name>
</gene>
<proteinExistence type="predicted"/>
<evidence type="ECO:0000256" key="1">
    <source>
        <dbReference type="SAM" id="MobiDB-lite"/>
    </source>
</evidence>
<keyword evidence="3" id="KW-1185">Reference proteome</keyword>
<dbReference type="Proteomes" id="UP000095751">
    <property type="component" value="Unassembled WGS sequence"/>
</dbReference>
<sequence length="192" mass="21604">MGEKLRKEKFVESNRISLVVHSPLLRARQTSEGMLNCMAGSSSDDEEIKASTVSRVIQTDLLLEKTLSEWTPMYYNGFIKRIRNFEAWLGEQPEETIALVGHSQFFKAMLGVQFKFDNCEVWKVDFEETTTIPGTSDDDASKVNQSAGNEKHSSSCKDTTLSLPSCWSNLEKVHACEIKSSPKTLCELNNTI</sequence>